<feature type="transmembrane region" description="Helical" evidence="6">
    <location>
        <begin position="129"/>
        <end position="145"/>
    </location>
</feature>
<dbReference type="GO" id="GO:0016020">
    <property type="term" value="C:membrane"/>
    <property type="evidence" value="ECO:0007669"/>
    <property type="project" value="UniProtKB-SubCell"/>
</dbReference>
<evidence type="ECO:0008006" key="9">
    <source>
        <dbReference type="Google" id="ProtNLM"/>
    </source>
</evidence>
<reference evidence="7" key="1">
    <citation type="submission" date="2022-10" db="EMBL/GenBank/DDBJ databases">
        <title>Tapping the CABI collections for fungal endophytes: first genome assemblies for Collariella, Neodidymelliopsis, Ascochyta clinopodiicola, Didymella pomorum, Didymosphaeria variabile, Neocosmospora piperis and Neocucurbitaria cava.</title>
        <authorList>
            <person name="Hill R."/>
        </authorList>
    </citation>
    <scope>NUCLEOTIDE SEQUENCE</scope>
    <source>
        <strain evidence="7">IMI 355082</strain>
    </source>
</reference>
<evidence type="ECO:0000256" key="2">
    <source>
        <dbReference type="ARBA" id="ARBA00022692"/>
    </source>
</evidence>
<dbReference type="Gene3D" id="1.50.10.150">
    <property type="entry name" value="Voltage-dependent anion channel"/>
    <property type="match status" value="1"/>
</dbReference>
<protein>
    <recommendedName>
        <fullName evidence="9">C4-dicarboxylate transporter/malic acid transport protein</fullName>
    </recommendedName>
</protein>
<feature type="region of interest" description="Disordered" evidence="5">
    <location>
        <begin position="1"/>
        <end position="38"/>
    </location>
</feature>
<dbReference type="InterPro" id="IPR004695">
    <property type="entry name" value="SLAC1/Mae1/Ssu1/TehA"/>
</dbReference>
<sequence length="416" mass="46008">MADTSSVSTLSRRHLHKQAPINEDDEEAQNGTSHSAWNLSSIKPRGRVSIRDRLSHFTWAWFETTMATGAMAMLLSQQTFTFGGLETIGKLFFVVDLVLFVTFCGLITFRFITNPPALTRSLHHPHESFYFGAFWVSVDFVLYNTEIYGVPASGPWLVKALQISFWIYAACAILVVVFQYHVIFDEEELPVRDAMPAWILPAYPFLVLGPFAAALAGNQPTSSAIPIIIAGLLFNGLGWMIAFLMFGLYIARLVQHELPDAPKRPGMFVAVGPAAYTSYTLVSLGIQAENVLPDGFLGITRIPVGDVWKAVGVPAGSFFWLLSFWFFALAGVSVATAGKTRFTMQWWSFVFPQVALCTAGLTIGGALSSPAVEWVFTVFTIILVGVWIFVGLAHVRAVINKQILWPGMDENYEETD</sequence>
<comment type="subcellular location">
    <subcellularLocation>
        <location evidence="1">Membrane</location>
        <topology evidence="1">Multi-pass membrane protein</topology>
    </subcellularLocation>
</comment>
<evidence type="ECO:0000256" key="1">
    <source>
        <dbReference type="ARBA" id="ARBA00004141"/>
    </source>
</evidence>
<dbReference type="InterPro" id="IPR030185">
    <property type="entry name" value="Mae1"/>
</dbReference>
<dbReference type="GO" id="GO:0015140">
    <property type="term" value="F:malate transmembrane transporter activity"/>
    <property type="evidence" value="ECO:0007669"/>
    <property type="project" value="InterPro"/>
</dbReference>
<dbReference type="PANTHER" id="PTHR31162:SF0">
    <property type="entry name" value="MALIC ACID TRANSPORT PROTEIN"/>
    <property type="match status" value="1"/>
</dbReference>
<comment type="caution">
    <text evidence="7">The sequence shown here is derived from an EMBL/GenBank/DDBJ whole genome shotgun (WGS) entry which is preliminary data.</text>
</comment>
<dbReference type="EMBL" id="JAPEVB010000001">
    <property type="protein sequence ID" value="KAJ4397679.1"/>
    <property type="molecule type" value="Genomic_DNA"/>
</dbReference>
<gene>
    <name evidence="7" type="ORF">N0V93_001912</name>
</gene>
<keyword evidence="3 6" id="KW-1133">Transmembrane helix</keyword>
<feature type="transmembrane region" description="Helical" evidence="6">
    <location>
        <begin position="165"/>
        <end position="183"/>
    </location>
</feature>
<feature type="transmembrane region" description="Helical" evidence="6">
    <location>
        <begin position="349"/>
        <end position="368"/>
    </location>
</feature>
<dbReference type="AlphaFoldDB" id="A0A9W8Z6F3"/>
<evidence type="ECO:0000256" key="4">
    <source>
        <dbReference type="ARBA" id="ARBA00023136"/>
    </source>
</evidence>
<evidence type="ECO:0000313" key="7">
    <source>
        <dbReference type="EMBL" id="KAJ4397679.1"/>
    </source>
</evidence>
<evidence type="ECO:0000256" key="3">
    <source>
        <dbReference type="ARBA" id="ARBA00022989"/>
    </source>
</evidence>
<dbReference type="CDD" id="cd09317">
    <property type="entry name" value="TDT_Mae1_like"/>
    <property type="match status" value="1"/>
</dbReference>
<feature type="transmembrane region" description="Helical" evidence="6">
    <location>
        <begin position="374"/>
        <end position="395"/>
    </location>
</feature>
<dbReference type="Proteomes" id="UP001140453">
    <property type="component" value="Unassembled WGS sequence"/>
</dbReference>
<feature type="transmembrane region" description="Helical" evidence="6">
    <location>
        <begin position="195"/>
        <end position="215"/>
    </location>
</feature>
<feature type="transmembrane region" description="Helical" evidence="6">
    <location>
        <begin position="227"/>
        <end position="254"/>
    </location>
</feature>
<evidence type="ECO:0000256" key="6">
    <source>
        <dbReference type="SAM" id="Phobius"/>
    </source>
</evidence>
<feature type="transmembrane region" description="Helical" evidence="6">
    <location>
        <begin position="88"/>
        <end position="109"/>
    </location>
</feature>
<dbReference type="PANTHER" id="PTHR31162">
    <property type="entry name" value="MALIC ACID TRANSPORT PROTEIN-RELATED"/>
    <property type="match status" value="1"/>
</dbReference>
<name>A0A9W8Z6F3_9PEZI</name>
<evidence type="ECO:0000256" key="5">
    <source>
        <dbReference type="SAM" id="MobiDB-lite"/>
    </source>
</evidence>
<keyword evidence="4 6" id="KW-0472">Membrane</keyword>
<feature type="compositionally biased region" description="Polar residues" evidence="5">
    <location>
        <begin position="29"/>
        <end position="38"/>
    </location>
</feature>
<organism evidence="7 8">
    <name type="scientific">Gnomoniopsis smithogilvyi</name>
    <dbReference type="NCBI Taxonomy" id="1191159"/>
    <lineage>
        <taxon>Eukaryota</taxon>
        <taxon>Fungi</taxon>
        <taxon>Dikarya</taxon>
        <taxon>Ascomycota</taxon>
        <taxon>Pezizomycotina</taxon>
        <taxon>Sordariomycetes</taxon>
        <taxon>Sordariomycetidae</taxon>
        <taxon>Diaporthales</taxon>
        <taxon>Gnomoniaceae</taxon>
        <taxon>Gnomoniopsis</taxon>
    </lineage>
</organism>
<proteinExistence type="predicted"/>
<accession>A0A9W8Z6F3</accession>
<keyword evidence="2 6" id="KW-0812">Transmembrane</keyword>
<dbReference type="OrthoDB" id="2901184at2759"/>
<feature type="transmembrane region" description="Helical" evidence="6">
    <location>
        <begin position="318"/>
        <end position="337"/>
    </location>
</feature>
<dbReference type="Pfam" id="PF03595">
    <property type="entry name" value="SLAC1"/>
    <property type="match status" value="1"/>
</dbReference>
<evidence type="ECO:0000313" key="8">
    <source>
        <dbReference type="Proteomes" id="UP001140453"/>
    </source>
</evidence>
<keyword evidence="8" id="KW-1185">Reference proteome</keyword>
<dbReference type="InterPro" id="IPR038665">
    <property type="entry name" value="Voltage-dep_anion_channel_sf"/>
</dbReference>
<feature type="compositionally biased region" description="Polar residues" evidence="5">
    <location>
        <begin position="1"/>
        <end position="10"/>
    </location>
</feature>